<feature type="transmembrane region" description="Helical" evidence="2">
    <location>
        <begin position="211"/>
        <end position="244"/>
    </location>
</feature>
<gene>
    <name evidence="3" type="ORF">C5Q98_06560</name>
</gene>
<feature type="transmembrane region" description="Helical" evidence="2">
    <location>
        <begin position="367"/>
        <end position="387"/>
    </location>
</feature>
<evidence type="ECO:0000256" key="2">
    <source>
        <dbReference type="SAM" id="Phobius"/>
    </source>
</evidence>
<keyword evidence="2" id="KW-0812">Transmembrane</keyword>
<evidence type="ECO:0008006" key="5">
    <source>
        <dbReference type="Google" id="ProtNLM"/>
    </source>
</evidence>
<feature type="transmembrane region" description="Helical" evidence="2">
    <location>
        <begin position="113"/>
        <end position="133"/>
    </location>
</feature>
<feature type="compositionally biased region" description="Basic and acidic residues" evidence="1">
    <location>
        <begin position="1154"/>
        <end position="1164"/>
    </location>
</feature>
<dbReference type="PANTHER" id="PTHR38454:SF1">
    <property type="entry name" value="INTEGRAL MEMBRANE PROTEIN"/>
    <property type="match status" value="1"/>
</dbReference>
<feature type="transmembrane region" description="Helical" evidence="2">
    <location>
        <begin position="187"/>
        <end position="205"/>
    </location>
</feature>
<feature type="transmembrane region" description="Helical" evidence="2">
    <location>
        <begin position="484"/>
        <end position="501"/>
    </location>
</feature>
<dbReference type="InterPro" id="IPR018580">
    <property type="entry name" value="Uncharacterised_YfhO"/>
</dbReference>
<organism evidence="3 4">
    <name type="scientific">Fastidiosipila sanguinis</name>
    <dbReference type="NCBI Taxonomy" id="236753"/>
    <lineage>
        <taxon>Bacteria</taxon>
        <taxon>Bacillati</taxon>
        <taxon>Bacillota</taxon>
        <taxon>Clostridia</taxon>
        <taxon>Eubacteriales</taxon>
        <taxon>Oscillospiraceae</taxon>
        <taxon>Fastidiosipila</taxon>
    </lineage>
</organism>
<feature type="compositionally biased region" description="Basic and acidic residues" evidence="1">
    <location>
        <begin position="1113"/>
        <end position="1138"/>
    </location>
</feature>
<dbReference type="EMBL" id="CP027226">
    <property type="protein sequence ID" value="AVM42889.1"/>
    <property type="molecule type" value="Genomic_DNA"/>
</dbReference>
<protein>
    <recommendedName>
        <fullName evidence="5">Bacterial membrane protein YfhO</fullName>
    </recommendedName>
</protein>
<dbReference type="KEGG" id="fsa:C5Q98_06560"/>
<feature type="transmembrane region" description="Helical" evidence="2">
    <location>
        <begin position="16"/>
        <end position="37"/>
    </location>
</feature>
<feature type="transmembrane region" description="Helical" evidence="2">
    <location>
        <begin position="921"/>
        <end position="939"/>
    </location>
</feature>
<dbReference type="RefSeq" id="WP_106012837.1">
    <property type="nucleotide sequence ID" value="NZ_CP027226.1"/>
</dbReference>
<dbReference type="Proteomes" id="UP000237947">
    <property type="component" value="Chromosome"/>
</dbReference>
<sequence length="1164" mass="131818">MEIVKKQRKVERNKKIFILTLAFFIPAIIMTVTYMLMQFYPAGDRTPLTIDLYHQYVSFLAELRRKLLSGENIFYSWSVGMGTNFYALTAYYAASPLNLLLVLFPLEHITEAVTFLTVTKIGLSGLTFAYMLYEGPAKRLGSATIRSRREVRLSKADDKSTDIFIIILATAYALNGFNLTYSWDIMWLDVIVLLPIIILGVNKAIRESKFTTYIISLAMALIINYYLAFFVCLFVACYFFVAYFTAKSEAQQLKSDLAYAKHGVINEDSLINPYEEEYSVDNEAEYRKSELEYKLLNVKFWPVFSKFALFTVIALAISAVMLLPTALSLVDTSAAGDAWPSDMRINFDAFDFMSRGLMNMSPDIRSGLPNIYVGILAFIFLPLYVFANKIGNGEKISHLALLGFLYISFNNNFLDFFWHGMHYPNQLPYRYAFLFSFVLLLIMFRTLTVIREYSAKTLMMISAGAILFVVLAEKLNDNVSRENAFINILYFIVYLAMFAGFRKARNFRTASLLLGIIIISELIVNSFMTIYTIGENEVYTRRSSFVDDMHDVGQLIDVAKEQENGDFFRMEVKPQKTTNDGALYGYPGITLFSSTSREATAKLMKKLAFHGNNINSYKYVDSTNVGNSLLGMKYLLLKNGASRDTSLEKVEEYNDMTLLKNPHALEVGAAAGPELKFWNPTDSSPFSNWNSLLKALGEEGLFEHVDPEVVNGYNFGPASGSGDSGVTITPEDFNASGLMNFKIDVKEDQFLYLAIETSKDMRVKVRVNETTNDEEVKKGRSGTVRQAEARNIHWIETFDVGYVAAGDEVNFSIEQDKDKASAVTVYAATVDKAKYERVISSIKEQEVDVQEWNANSLVAKYNAKTDGNLFLNIPYDSSWKAYIDGEEVKIESIAETALLSVPTEAGEHELKLVFVPRGFELGLTMSIGGLILLLVLCLIRKLYIVKKDKERVSNYIELKNNLYAEYREAYSFIESLKLENENSDDLLVESERVRKDGETAVVAQEIREAEELLASANALEKARAYESKNYKLRIADSNEIYYELEQKALREREIDSLMKGINKYLKDKSGEFDAIEVDEAKVADNVIVRQAPELSENLQTELESAEQEVEAESAERDEIAESAEYEKVEEAETEKNEVEAENALDNLADTDADIQWKKSDDNQD</sequence>
<feature type="transmembrane region" description="Helical" evidence="2">
    <location>
        <begin position="85"/>
        <end position="106"/>
    </location>
</feature>
<dbReference type="PANTHER" id="PTHR38454">
    <property type="entry name" value="INTEGRAL MEMBRANE PROTEIN-RELATED"/>
    <property type="match status" value="1"/>
</dbReference>
<keyword evidence="4" id="KW-1185">Reference proteome</keyword>
<feature type="transmembrane region" description="Helical" evidence="2">
    <location>
        <begin position="431"/>
        <end position="450"/>
    </location>
</feature>
<evidence type="ECO:0000313" key="4">
    <source>
        <dbReference type="Proteomes" id="UP000237947"/>
    </source>
</evidence>
<feature type="transmembrane region" description="Helical" evidence="2">
    <location>
        <begin position="399"/>
        <end position="419"/>
    </location>
</feature>
<proteinExistence type="predicted"/>
<reference evidence="4" key="1">
    <citation type="submission" date="2018-02" db="EMBL/GenBank/DDBJ databases">
        <authorList>
            <person name="Holder M.E."/>
            <person name="Ajami N.J."/>
            <person name="Petrosino J.F."/>
        </authorList>
    </citation>
    <scope>NUCLEOTIDE SEQUENCE [LARGE SCALE GENOMIC DNA]</scope>
    <source>
        <strain evidence="4">CCUG 47711</strain>
    </source>
</reference>
<accession>A0A2S0KPG0</accession>
<feature type="region of interest" description="Disordered" evidence="1">
    <location>
        <begin position="1104"/>
        <end position="1164"/>
    </location>
</feature>
<name>A0A2S0KPG0_9FIRM</name>
<evidence type="ECO:0000313" key="3">
    <source>
        <dbReference type="EMBL" id="AVM42889.1"/>
    </source>
</evidence>
<dbReference type="Pfam" id="PF09586">
    <property type="entry name" value="YfhO"/>
    <property type="match status" value="3"/>
</dbReference>
<feature type="transmembrane region" description="Helical" evidence="2">
    <location>
        <begin position="513"/>
        <end position="534"/>
    </location>
</feature>
<evidence type="ECO:0000256" key="1">
    <source>
        <dbReference type="SAM" id="MobiDB-lite"/>
    </source>
</evidence>
<dbReference type="AlphaFoldDB" id="A0A2S0KPG0"/>
<dbReference type="OrthoDB" id="9815466at2"/>
<keyword evidence="2" id="KW-0472">Membrane</keyword>
<feature type="transmembrane region" description="Helical" evidence="2">
    <location>
        <begin position="307"/>
        <end position="330"/>
    </location>
</feature>
<keyword evidence="2" id="KW-1133">Transmembrane helix</keyword>